<organism evidence="2 3">
    <name type="scientific">Microbispora rosea</name>
    <dbReference type="NCBI Taxonomy" id="58117"/>
    <lineage>
        <taxon>Bacteria</taxon>
        <taxon>Bacillati</taxon>
        <taxon>Actinomycetota</taxon>
        <taxon>Actinomycetes</taxon>
        <taxon>Streptosporangiales</taxon>
        <taxon>Streptosporangiaceae</taxon>
        <taxon>Microbispora</taxon>
    </lineage>
</organism>
<keyword evidence="1" id="KW-0812">Transmembrane</keyword>
<evidence type="ECO:0000256" key="1">
    <source>
        <dbReference type="SAM" id="Phobius"/>
    </source>
</evidence>
<dbReference type="InterPro" id="IPR025329">
    <property type="entry name" value="DUF4235"/>
</dbReference>
<gene>
    <name evidence="2" type="ORF">SAMN05421833_10793</name>
</gene>
<keyword evidence="3" id="KW-1185">Reference proteome</keyword>
<dbReference type="RefSeq" id="WP_030505487.1">
    <property type="nucleotide sequence ID" value="NZ_CP192071.1"/>
</dbReference>
<dbReference type="EMBL" id="FTNI01000007">
    <property type="protein sequence ID" value="SIR24769.1"/>
    <property type="molecule type" value="Genomic_DNA"/>
</dbReference>
<protein>
    <recommendedName>
        <fullName evidence="4">DUF4235 domain-containing protein</fullName>
    </recommendedName>
</protein>
<sequence length="105" mass="11390">MADMAREAKRELGATDKPDMQWRIVGGLLGLAVGFCSRKVLSFAWQKATGKEPPASVDSPDIGLGEAIAYAVVMGLGMEITRIIVTRSAAKKWRSWKDAARDLTP</sequence>
<feature type="transmembrane region" description="Helical" evidence="1">
    <location>
        <begin position="67"/>
        <end position="85"/>
    </location>
</feature>
<feature type="transmembrane region" description="Helical" evidence="1">
    <location>
        <begin position="21"/>
        <end position="41"/>
    </location>
</feature>
<dbReference type="Pfam" id="PF14019">
    <property type="entry name" value="DUF4235"/>
    <property type="match status" value="1"/>
</dbReference>
<keyword evidence="1" id="KW-1133">Transmembrane helix</keyword>
<evidence type="ECO:0000313" key="2">
    <source>
        <dbReference type="EMBL" id="SIR24769.1"/>
    </source>
</evidence>
<dbReference type="STRING" id="58117.SAMN05421833_10793"/>
<evidence type="ECO:0000313" key="3">
    <source>
        <dbReference type="Proteomes" id="UP000186096"/>
    </source>
</evidence>
<dbReference type="GeneID" id="97495144"/>
<reference evidence="3" key="1">
    <citation type="submission" date="2017-01" db="EMBL/GenBank/DDBJ databases">
        <authorList>
            <person name="Varghese N."/>
            <person name="Submissions S."/>
        </authorList>
    </citation>
    <scope>NUCLEOTIDE SEQUENCE [LARGE SCALE GENOMIC DNA]</scope>
    <source>
        <strain evidence="3">ATCC 12950</strain>
    </source>
</reference>
<proteinExistence type="predicted"/>
<keyword evidence="1" id="KW-0472">Membrane</keyword>
<accession>A0A1N6ZDA2</accession>
<evidence type="ECO:0008006" key="4">
    <source>
        <dbReference type="Google" id="ProtNLM"/>
    </source>
</evidence>
<dbReference type="AlphaFoldDB" id="A0A1N6ZDA2"/>
<name>A0A1N6ZDA2_9ACTN</name>
<dbReference type="Proteomes" id="UP000186096">
    <property type="component" value="Unassembled WGS sequence"/>
</dbReference>